<feature type="transmembrane region" description="Helical" evidence="1">
    <location>
        <begin position="40"/>
        <end position="63"/>
    </location>
</feature>
<feature type="non-terminal residue" evidence="2">
    <location>
        <position position="1"/>
    </location>
</feature>
<dbReference type="PIRSF" id="PIRSF031501">
    <property type="entry name" value="QueT"/>
    <property type="match status" value="1"/>
</dbReference>
<dbReference type="PANTHER" id="PTHR40044:SF1">
    <property type="entry name" value="INTEGRAL MEMBRANE PROTEIN"/>
    <property type="match status" value="1"/>
</dbReference>
<name>A0A9D1N3K4_9FIRM</name>
<evidence type="ECO:0000256" key="1">
    <source>
        <dbReference type="SAM" id="Phobius"/>
    </source>
</evidence>
<protein>
    <submittedName>
        <fullName evidence="2">QueT transporter family protein</fullName>
    </submittedName>
</protein>
<feature type="transmembrane region" description="Helical" evidence="1">
    <location>
        <begin position="128"/>
        <end position="152"/>
    </location>
</feature>
<dbReference type="InterPro" id="IPR010387">
    <property type="entry name" value="QueT"/>
</dbReference>
<organism evidence="2 3">
    <name type="scientific">Candidatus Aphodomorpha intestinavium</name>
    <dbReference type="NCBI Taxonomy" id="2840672"/>
    <lineage>
        <taxon>Bacteria</taxon>
        <taxon>Bacillati</taxon>
        <taxon>Bacillota</taxon>
        <taxon>Clostridia</taxon>
        <taxon>Eubacteriales</taxon>
        <taxon>Candidatus Aphodomorpha</taxon>
    </lineage>
</organism>
<comment type="caution">
    <text evidence="2">The sequence shown here is derived from an EMBL/GenBank/DDBJ whole genome shotgun (WGS) entry which is preliminary data.</text>
</comment>
<gene>
    <name evidence="2" type="ORF">IAD24_04920</name>
</gene>
<proteinExistence type="predicted"/>
<feature type="transmembrane region" description="Helical" evidence="1">
    <location>
        <begin position="12"/>
        <end position="33"/>
    </location>
</feature>
<evidence type="ECO:0000313" key="2">
    <source>
        <dbReference type="EMBL" id="HIU94484.1"/>
    </source>
</evidence>
<accession>A0A9D1N3K4</accession>
<keyword evidence="1" id="KW-0812">Transmembrane</keyword>
<evidence type="ECO:0000313" key="3">
    <source>
        <dbReference type="Proteomes" id="UP000824128"/>
    </source>
</evidence>
<dbReference type="Pfam" id="PF06177">
    <property type="entry name" value="QueT"/>
    <property type="match status" value="1"/>
</dbReference>
<feature type="transmembrane region" description="Helical" evidence="1">
    <location>
        <begin position="102"/>
        <end position="122"/>
    </location>
</feature>
<feature type="transmembrane region" description="Helical" evidence="1">
    <location>
        <begin position="69"/>
        <end position="90"/>
    </location>
</feature>
<keyword evidence="1" id="KW-1133">Transmembrane helix</keyword>
<reference evidence="2" key="1">
    <citation type="submission" date="2020-10" db="EMBL/GenBank/DDBJ databases">
        <authorList>
            <person name="Gilroy R."/>
        </authorList>
    </citation>
    <scope>NUCLEOTIDE SEQUENCE</scope>
    <source>
        <strain evidence="2">ChiGjej2B2-16831</strain>
    </source>
</reference>
<keyword evidence="1" id="KW-0472">Membrane</keyword>
<dbReference type="AlphaFoldDB" id="A0A9D1N3K4"/>
<sequence length="164" mass="17312">PDMNIRFVTRAAVIAALYVALSFAVQPFASGLVQCRVSEALTVLPYFTGAAVPGLFIGCLLFNLLSGALVYDVVFGSLATLLAALSTLYLRRRGASRYLMPLPSVVLNGLIVGAVLVYAYGVPAAYPIAALPVAAGQAVACYALGLPLMLLLERFRARLFGGER</sequence>
<reference evidence="2" key="2">
    <citation type="journal article" date="2021" name="PeerJ">
        <title>Extensive microbial diversity within the chicken gut microbiome revealed by metagenomics and culture.</title>
        <authorList>
            <person name="Gilroy R."/>
            <person name="Ravi A."/>
            <person name="Getino M."/>
            <person name="Pursley I."/>
            <person name="Horton D.L."/>
            <person name="Alikhan N.F."/>
            <person name="Baker D."/>
            <person name="Gharbi K."/>
            <person name="Hall N."/>
            <person name="Watson M."/>
            <person name="Adriaenssens E.M."/>
            <person name="Foster-Nyarko E."/>
            <person name="Jarju S."/>
            <person name="Secka A."/>
            <person name="Antonio M."/>
            <person name="Oren A."/>
            <person name="Chaudhuri R.R."/>
            <person name="La Ragione R."/>
            <person name="Hildebrand F."/>
            <person name="Pallen M.J."/>
        </authorList>
    </citation>
    <scope>NUCLEOTIDE SEQUENCE</scope>
    <source>
        <strain evidence="2">ChiGjej2B2-16831</strain>
    </source>
</reference>
<dbReference type="Proteomes" id="UP000824128">
    <property type="component" value="Unassembled WGS sequence"/>
</dbReference>
<dbReference type="PANTHER" id="PTHR40044">
    <property type="entry name" value="INTEGRAL MEMBRANE PROTEIN-RELATED"/>
    <property type="match status" value="1"/>
</dbReference>
<dbReference type="EMBL" id="DVNZ01000152">
    <property type="protein sequence ID" value="HIU94484.1"/>
    <property type="molecule type" value="Genomic_DNA"/>
</dbReference>